<proteinExistence type="predicted"/>
<comment type="caution">
    <text evidence="2">The sequence shown here is derived from an EMBL/GenBank/DDBJ whole genome shotgun (WGS) entry which is preliminary data.</text>
</comment>
<keyword evidence="3" id="KW-1185">Reference proteome</keyword>
<sequence length="111" mass="12152">MKLELIDLGGSFTEAPKRTTSRSIPLTPTPAFKMGPSPTPPTFKTISLVSHGGFSHFGALPCPDFSSPTPNHNDSSHTGDFRPPRRIVFHFYGRMDKWKSNDIGIPNSPSV</sequence>
<dbReference type="Proteomes" id="UP000499080">
    <property type="component" value="Unassembled WGS sequence"/>
</dbReference>
<evidence type="ECO:0000313" key="2">
    <source>
        <dbReference type="EMBL" id="GBN02496.1"/>
    </source>
</evidence>
<feature type="region of interest" description="Disordered" evidence="1">
    <location>
        <begin position="14"/>
        <end position="39"/>
    </location>
</feature>
<organism evidence="2 3">
    <name type="scientific">Araneus ventricosus</name>
    <name type="common">Orbweaver spider</name>
    <name type="synonym">Epeira ventricosa</name>
    <dbReference type="NCBI Taxonomy" id="182803"/>
    <lineage>
        <taxon>Eukaryota</taxon>
        <taxon>Metazoa</taxon>
        <taxon>Ecdysozoa</taxon>
        <taxon>Arthropoda</taxon>
        <taxon>Chelicerata</taxon>
        <taxon>Arachnida</taxon>
        <taxon>Araneae</taxon>
        <taxon>Araneomorphae</taxon>
        <taxon>Entelegynae</taxon>
        <taxon>Araneoidea</taxon>
        <taxon>Araneidae</taxon>
        <taxon>Araneus</taxon>
    </lineage>
</organism>
<evidence type="ECO:0000313" key="3">
    <source>
        <dbReference type="Proteomes" id="UP000499080"/>
    </source>
</evidence>
<name>A0A4Y2KL88_ARAVE</name>
<accession>A0A4Y2KL88</accession>
<protein>
    <submittedName>
        <fullName evidence="2">Uncharacterized protein</fullName>
    </submittedName>
</protein>
<dbReference type="AlphaFoldDB" id="A0A4Y2KL88"/>
<evidence type="ECO:0000256" key="1">
    <source>
        <dbReference type="SAM" id="MobiDB-lite"/>
    </source>
</evidence>
<reference evidence="2 3" key="1">
    <citation type="journal article" date="2019" name="Sci. Rep.">
        <title>Orb-weaving spider Araneus ventricosus genome elucidates the spidroin gene catalogue.</title>
        <authorList>
            <person name="Kono N."/>
            <person name="Nakamura H."/>
            <person name="Ohtoshi R."/>
            <person name="Moran D.A.P."/>
            <person name="Shinohara A."/>
            <person name="Yoshida Y."/>
            <person name="Fujiwara M."/>
            <person name="Mori M."/>
            <person name="Tomita M."/>
            <person name="Arakawa K."/>
        </authorList>
    </citation>
    <scope>NUCLEOTIDE SEQUENCE [LARGE SCALE GENOMIC DNA]</scope>
</reference>
<dbReference type="EMBL" id="BGPR01004707">
    <property type="protein sequence ID" value="GBN02496.1"/>
    <property type="molecule type" value="Genomic_DNA"/>
</dbReference>
<gene>
    <name evidence="2" type="ORF">AVEN_185896_1</name>
</gene>